<sequence length="119" mass="12324">MAPRLLPGAGALAAQALRARGPNGVAAVCRMATGGGIPTDEEQAMWLESGVRMAARQGPDPCNMLTPKAAADTKEGPNLVPSITNKGPVGCICEEDNSAVIWFGLHKGDAQRCPNYGTH</sequence>
<gene>
    <name evidence="2" type="primary">LOC101645126</name>
</gene>
<proteinExistence type="predicted"/>
<reference evidence="2" key="1">
    <citation type="submission" date="2025-08" db="UniProtKB">
        <authorList>
            <consortium name="RefSeq"/>
        </authorList>
    </citation>
    <scope>IDENTIFICATION</scope>
</reference>
<protein>
    <submittedName>
        <fullName evidence="2">Cytochrome c oxidase subunit 5B, mitochondrial-like</fullName>
    </submittedName>
</protein>
<keyword evidence="1" id="KW-1185">Reference proteome</keyword>
<dbReference type="RefSeq" id="XP_045148170.1">
    <property type="nucleotide sequence ID" value="XM_045292235.1"/>
</dbReference>
<accession>A0AC55D8U8</accession>
<evidence type="ECO:0000313" key="2">
    <source>
        <dbReference type="RefSeq" id="XP_045148170.1"/>
    </source>
</evidence>
<dbReference type="Proteomes" id="UP000694863">
    <property type="component" value="Unplaced"/>
</dbReference>
<evidence type="ECO:0000313" key="1">
    <source>
        <dbReference type="Proteomes" id="UP000694863"/>
    </source>
</evidence>
<organism evidence="1 2">
    <name type="scientific">Echinops telfairi</name>
    <name type="common">Lesser hedgehog tenrec</name>
    <dbReference type="NCBI Taxonomy" id="9371"/>
    <lineage>
        <taxon>Eukaryota</taxon>
        <taxon>Metazoa</taxon>
        <taxon>Chordata</taxon>
        <taxon>Craniata</taxon>
        <taxon>Vertebrata</taxon>
        <taxon>Euteleostomi</taxon>
        <taxon>Mammalia</taxon>
        <taxon>Eutheria</taxon>
        <taxon>Afrotheria</taxon>
        <taxon>Tenrecidae</taxon>
        <taxon>Tenrecinae</taxon>
        <taxon>Echinops</taxon>
    </lineage>
</organism>
<name>A0AC55D8U8_ECHTE</name>